<evidence type="ECO:0000313" key="5">
    <source>
        <dbReference type="Proteomes" id="UP000807716"/>
    </source>
</evidence>
<dbReference type="Pfam" id="PF02469">
    <property type="entry name" value="Fasciclin"/>
    <property type="match status" value="4"/>
</dbReference>
<keyword evidence="2" id="KW-0472">Membrane</keyword>
<comment type="caution">
    <text evidence="4">The sequence shown here is derived from an EMBL/GenBank/DDBJ whole genome shotgun (WGS) entry which is preliminary data.</text>
</comment>
<dbReference type="Gene3D" id="2.30.180.10">
    <property type="entry name" value="FAS1 domain"/>
    <property type="match status" value="4"/>
</dbReference>
<feature type="compositionally biased region" description="Low complexity" evidence="1">
    <location>
        <begin position="734"/>
        <end position="743"/>
    </location>
</feature>
<evidence type="ECO:0000256" key="1">
    <source>
        <dbReference type="SAM" id="MobiDB-lite"/>
    </source>
</evidence>
<dbReference type="InterPro" id="IPR050904">
    <property type="entry name" value="Adhesion/Biosynth-related"/>
</dbReference>
<sequence length="832" mass="89508">HAELQLLSDILHGADLDELLKRHQPFTVFAPTKDALEKLGPIQIQYLRHAQGKDDLDLTIQHHVHAGVKYNKDFAPGSTGLSTLGGQDVMILNVDNKLMVDNAEVIRRDILASNGVIHTVSRPLLPSALVWTAAKYLIGSNAAQFVTALREAGLGRYIDDPNGSYTIFAVRDEEGEEEEEGKPKESFWSQQEKTAALGGGGGGSRDLLQYHIVRGSVALDDLKDGQLLKTELSTFELNEQAQRSKVTIQRSRRQKHLFLNGVEIVGEPLQVGKSMIYFIAKPLHLPPKLIKSIKVDDGLSLFSQALSETGLGHRLSDARGVTVFAPTDEAWKNLGVVSNYLMDKSSIEHLEHVVLYTTGPRVVYSPDIKQGRTTLKTAADEILVVEKTNDGAIYVGEGRLDQNAQVGGRVVESDLLVDSGVVHKVASVALPPSLEITLYNVLQGAGAHTFLSAFELANITSILKDWDQDYTIFAPSDQAFEEAGLSNALNDRDFVARLVRLHVIPGRIIRLEEDIDVDEASLLNNDAKLSFRDIHGDGKKFGVRVKGARSKKEARVVGFGKAHPARPIEEEEDDVGGYSSVNSATTKPWRLAKATQYQQQQSYEDYGFYEPREQYEPEHGGVLYVIDRVLLPSDVSRLGQAWIWVCMVMLALLVAMALCLLTAIGVHALVQEIRQHEGYDRVPQDEEAGAVNGAAVAGAAAGSAGAAGATATEEEGGEGDATARTVGDAPPPTTNAAATTTATDSEGNADGRVVADAPPAVSDTTVAAAATAEPTALEGEGDENGREVADVPSTTASAAGTSGAQPEHLGPKIHKKKKKKNGSKPGPLSSWL</sequence>
<feature type="non-terminal residue" evidence="4">
    <location>
        <position position="832"/>
    </location>
</feature>
<dbReference type="EMBL" id="JAAAJB010000379">
    <property type="protein sequence ID" value="KAG0257039.1"/>
    <property type="molecule type" value="Genomic_DNA"/>
</dbReference>
<feature type="domain" description="FAS1" evidence="3">
    <location>
        <begin position="129"/>
        <end position="283"/>
    </location>
</feature>
<dbReference type="PROSITE" id="PS50213">
    <property type="entry name" value="FAS1"/>
    <property type="match status" value="4"/>
</dbReference>
<evidence type="ECO:0000259" key="3">
    <source>
        <dbReference type="PROSITE" id="PS50213"/>
    </source>
</evidence>
<feature type="domain" description="FAS1" evidence="3">
    <location>
        <begin position="434"/>
        <end position="569"/>
    </location>
</feature>
<feature type="compositionally biased region" description="Low complexity" evidence="1">
    <location>
        <begin position="793"/>
        <end position="804"/>
    </location>
</feature>
<feature type="domain" description="FAS1" evidence="3">
    <location>
        <begin position="286"/>
        <end position="429"/>
    </location>
</feature>
<evidence type="ECO:0000256" key="2">
    <source>
        <dbReference type="SAM" id="Phobius"/>
    </source>
</evidence>
<evidence type="ECO:0000313" key="4">
    <source>
        <dbReference type="EMBL" id="KAG0257039.1"/>
    </source>
</evidence>
<feature type="region of interest" description="Disordered" evidence="1">
    <location>
        <begin position="706"/>
        <end position="832"/>
    </location>
</feature>
<feature type="compositionally biased region" description="Basic residues" evidence="1">
    <location>
        <begin position="811"/>
        <end position="822"/>
    </location>
</feature>
<feature type="compositionally biased region" description="Low complexity" evidence="1">
    <location>
        <begin position="823"/>
        <end position="832"/>
    </location>
</feature>
<feature type="compositionally biased region" description="Low complexity" evidence="1">
    <location>
        <begin position="757"/>
        <end position="776"/>
    </location>
</feature>
<dbReference type="AlphaFoldDB" id="A0A9P6U1Z4"/>
<gene>
    <name evidence="4" type="ORF">DFQ27_005327</name>
</gene>
<reference evidence="4" key="1">
    <citation type="journal article" date="2020" name="Fungal Divers.">
        <title>Resolving the Mortierellaceae phylogeny through synthesis of multi-gene phylogenetics and phylogenomics.</title>
        <authorList>
            <person name="Vandepol N."/>
            <person name="Liber J."/>
            <person name="Desiro A."/>
            <person name="Na H."/>
            <person name="Kennedy M."/>
            <person name="Barry K."/>
            <person name="Grigoriev I.V."/>
            <person name="Miller A.N."/>
            <person name="O'Donnell K."/>
            <person name="Stajich J.E."/>
            <person name="Bonito G."/>
        </authorList>
    </citation>
    <scope>NUCLEOTIDE SEQUENCE</scope>
    <source>
        <strain evidence="4">BC1065</strain>
    </source>
</reference>
<feature type="transmembrane region" description="Helical" evidence="2">
    <location>
        <begin position="641"/>
        <end position="670"/>
    </location>
</feature>
<keyword evidence="5" id="KW-1185">Reference proteome</keyword>
<dbReference type="PANTHER" id="PTHR10900:SF77">
    <property type="entry name" value="FI19380P1"/>
    <property type="match status" value="1"/>
</dbReference>
<accession>A0A9P6U1Z4</accession>
<dbReference type="SUPFAM" id="SSF82153">
    <property type="entry name" value="FAS1 domain"/>
    <property type="match status" value="4"/>
</dbReference>
<dbReference type="SMART" id="SM00554">
    <property type="entry name" value="FAS1"/>
    <property type="match status" value="4"/>
</dbReference>
<organism evidence="4 5">
    <name type="scientific">Actinomortierella ambigua</name>
    <dbReference type="NCBI Taxonomy" id="1343610"/>
    <lineage>
        <taxon>Eukaryota</taxon>
        <taxon>Fungi</taxon>
        <taxon>Fungi incertae sedis</taxon>
        <taxon>Mucoromycota</taxon>
        <taxon>Mortierellomycotina</taxon>
        <taxon>Mortierellomycetes</taxon>
        <taxon>Mortierellales</taxon>
        <taxon>Mortierellaceae</taxon>
        <taxon>Actinomortierella</taxon>
    </lineage>
</organism>
<dbReference type="InterPro" id="IPR000782">
    <property type="entry name" value="FAS1_domain"/>
</dbReference>
<proteinExistence type="predicted"/>
<dbReference type="Proteomes" id="UP000807716">
    <property type="component" value="Unassembled WGS sequence"/>
</dbReference>
<name>A0A9P6U1Z4_9FUNG</name>
<feature type="domain" description="FAS1" evidence="3">
    <location>
        <begin position="1"/>
        <end position="124"/>
    </location>
</feature>
<dbReference type="PANTHER" id="PTHR10900">
    <property type="entry name" value="PERIOSTIN-RELATED"/>
    <property type="match status" value="1"/>
</dbReference>
<protein>
    <recommendedName>
        <fullName evidence="3">FAS1 domain-containing protein</fullName>
    </recommendedName>
</protein>
<dbReference type="InterPro" id="IPR036378">
    <property type="entry name" value="FAS1_dom_sf"/>
</dbReference>
<keyword evidence="2" id="KW-1133">Transmembrane helix</keyword>
<keyword evidence="2" id="KW-0812">Transmembrane</keyword>
<dbReference type="OrthoDB" id="14252at2759"/>